<evidence type="ECO:0000256" key="5">
    <source>
        <dbReference type="ARBA" id="ARBA00022777"/>
    </source>
</evidence>
<evidence type="ECO:0000256" key="1">
    <source>
        <dbReference type="ARBA" id="ARBA00000085"/>
    </source>
</evidence>
<dbReference type="InterPro" id="IPR050736">
    <property type="entry name" value="Sensor_HK_Regulatory"/>
</dbReference>
<sequence length="437" mass="49891">MQMKQKDENLDQSAHIAEFLSAIKTKSDRLANYFIFTFFAFGLFLATFYDTWQIAVGVGGLLLVAYFSAKMALADSDFYQYVLSAVLGIFMAQFIYQMHGLFEMHFTAFLSSAILITYQKWKLQIPLLIIVIVHHALFAYMQYSGVGGIYFTQLDHMSLQTFIFHIVLVAAIFSVCGLWAYQFKKYSEMHIDLIFKKKEIENMELKRANYELDHFVYSASHDLRAPLNSMLGLIEIAKDETEEGHTLEYLEALKGNAERLDTFICDILDYSRNLRTDVSNDSISYKELLNDIEQNLKFMGDNSRSVDFITAIRGDSPVFSDKSRLNNILNNLISNAIRYQDTEKKNPFVKIEIDILEDETHIVISDNGIGIPEESLPKIYDMFYRASNKAVGSGLGLYIAKEALNKLGGQIKVTSKVGEGTAFYIQIPNRQMIKNIN</sequence>
<evidence type="ECO:0000313" key="9">
    <source>
        <dbReference type="EMBL" id="AOC96552.1"/>
    </source>
</evidence>
<dbReference type="InterPro" id="IPR004358">
    <property type="entry name" value="Sig_transdc_His_kin-like_C"/>
</dbReference>
<dbReference type="Proteomes" id="UP000093276">
    <property type="component" value="Chromosome"/>
</dbReference>
<feature type="transmembrane region" description="Helical" evidence="7">
    <location>
        <begin position="52"/>
        <end position="69"/>
    </location>
</feature>
<dbReference type="GO" id="GO:0000155">
    <property type="term" value="F:phosphorelay sensor kinase activity"/>
    <property type="evidence" value="ECO:0007669"/>
    <property type="project" value="InterPro"/>
</dbReference>
<evidence type="ECO:0000256" key="6">
    <source>
        <dbReference type="ARBA" id="ARBA00023012"/>
    </source>
</evidence>
<keyword evidence="6" id="KW-0902">Two-component regulatory system</keyword>
<dbReference type="SUPFAM" id="SSF55874">
    <property type="entry name" value="ATPase domain of HSP90 chaperone/DNA topoisomerase II/histidine kinase"/>
    <property type="match status" value="1"/>
</dbReference>
<reference evidence="9 10" key="1">
    <citation type="submission" date="2016-08" db="EMBL/GenBank/DDBJ databases">
        <title>Complete genome sequence of Flavobacterium johnsoniae strain GSE09, a volatile-producing biocontrol agent isolated from cucumber (Cucumis sativus).</title>
        <authorList>
            <person name="Jeong J.-J."/>
            <person name="Oh J.Y."/>
            <person name="Jim Y.J."/>
            <person name="Sang M.K."/>
            <person name="Kim K.D."/>
        </authorList>
    </citation>
    <scope>NUCLEOTIDE SEQUENCE [LARGE SCALE GENOMIC DNA]</scope>
    <source>
        <strain evidence="9 10">GSE09</strain>
    </source>
</reference>
<dbReference type="PRINTS" id="PR00344">
    <property type="entry name" value="BCTRLSENSOR"/>
</dbReference>
<dbReference type="SUPFAM" id="SSF47384">
    <property type="entry name" value="Homodimeric domain of signal transducing histidine kinase"/>
    <property type="match status" value="1"/>
</dbReference>
<dbReference type="AlphaFoldDB" id="A0AAC9D4T4"/>
<dbReference type="CDD" id="cd00082">
    <property type="entry name" value="HisKA"/>
    <property type="match status" value="1"/>
</dbReference>
<evidence type="ECO:0000256" key="2">
    <source>
        <dbReference type="ARBA" id="ARBA00012438"/>
    </source>
</evidence>
<dbReference type="PANTHER" id="PTHR43711">
    <property type="entry name" value="TWO-COMPONENT HISTIDINE KINASE"/>
    <property type="match status" value="1"/>
</dbReference>
<feature type="domain" description="Histidine kinase" evidence="8">
    <location>
        <begin position="218"/>
        <end position="431"/>
    </location>
</feature>
<feature type="transmembrane region" description="Helical" evidence="7">
    <location>
        <begin position="125"/>
        <end position="143"/>
    </location>
</feature>
<dbReference type="InterPro" id="IPR005467">
    <property type="entry name" value="His_kinase_dom"/>
</dbReference>
<evidence type="ECO:0000259" key="8">
    <source>
        <dbReference type="PROSITE" id="PS50109"/>
    </source>
</evidence>
<dbReference type="Pfam" id="PF02518">
    <property type="entry name" value="HATPase_c"/>
    <property type="match status" value="1"/>
</dbReference>
<feature type="transmembrane region" description="Helical" evidence="7">
    <location>
        <begin position="30"/>
        <end position="46"/>
    </location>
</feature>
<evidence type="ECO:0000256" key="4">
    <source>
        <dbReference type="ARBA" id="ARBA00022679"/>
    </source>
</evidence>
<dbReference type="CDD" id="cd00075">
    <property type="entry name" value="HATPase"/>
    <property type="match status" value="1"/>
</dbReference>
<evidence type="ECO:0000313" key="10">
    <source>
        <dbReference type="Proteomes" id="UP000093276"/>
    </source>
</evidence>
<evidence type="ECO:0000256" key="3">
    <source>
        <dbReference type="ARBA" id="ARBA00022553"/>
    </source>
</evidence>
<keyword evidence="3" id="KW-0597">Phosphoprotein</keyword>
<feature type="transmembrane region" description="Helical" evidence="7">
    <location>
        <begin position="102"/>
        <end position="118"/>
    </location>
</feature>
<dbReference type="Gene3D" id="1.10.287.130">
    <property type="match status" value="1"/>
</dbReference>
<protein>
    <recommendedName>
        <fullName evidence="2">histidine kinase</fullName>
        <ecNumber evidence="2">2.7.13.3</ecNumber>
    </recommendedName>
</protein>
<dbReference type="EC" id="2.7.13.3" evidence="2"/>
<dbReference type="SMART" id="SM00388">
    <property type="entry name" value="HisKA"/>
    <property type="match status" value="1"/>
</dbReference>
<evidence type="ECO:0000256" key="7">
    <source>
        <dbReference type="SAM" id="Phobius"/>
    </source>
</evidence>
<dbReference type="Pfam" id="PF00512">
    <property type="entry name" value="HisKA"/>
    <property type="match status" value="1"/>
</dbReference>
<name>A0AAC9D4T4_9FLAO</name>
<keyword evidence="7" id="KW-0472">Membrane</keyword>
<dbReference type="SMART" id="SM00387">
    <property type="entry name" value="HATPase_c"/>
    <property type="match status" value="1"/>
</dbReference>
<comment type="catalytic activity">
    <reaction evidence="1">
        <text>ATP + protein L-histidine = ADP + protein N-phospho-L-histidine.</text>
        <dbReference type="EC" id="2.7.13.3"/>
    </reaction>
</comment>
<proteinExistence type="predicted"/>
<keyword evidence="4 9" id="KW-0808">Transferase</keyword>
<feature type="transmembrane region" description="Helical" evidence="7">
    <location>
        <begin position="163"/>
        <end position="181"/>
    </location>
</feature>
<keyword evidence="7" id="KW-1133">Transmembrane helix</keyword>
<dbReference type="PANTHER" id="PTHR43711:SF1">
    <property type="entry name" value="HISTIDINE KINASE 1"/>
    <property type="match status" value="1"/>
</dbReference>
<dbReference type="EMBL" id="CP016907">
    <property type="protein sequence ID" value="AOC96552.1"/>
    <property type="molecule type" value="Genomic_DNA"/>
</dbReference>
<organism evidence="9 10">
    <name type="scientific">Flavobacterium anhuiense</name>
    <dbReference type="NCBI Taxonomy" id="459526"/>
    <lineage>
        <taxon>Bacteria</taxon>
        <taxon>Pseudomonadati</taxon>
        <taxon>Bacteroidota</taxon>
        <taxon>Flavobacteriia</taxon>
        <taxon>Flavobacteriales</taxon>
        <taxon>Flavobacteriaceae</taxon>
        <taxon>Flavobacterium</taxon>
    </lineage>
</organism>
<feature type="transmembrane region" description="Helical" evidence="7">
    <location>
        <begin position="78"/>
        <end position="96"/>
    </location>
</feature>
<accession>A0AAC9D4T4</accession>
<keyword evidence="7" id="KW-0812">Transmembrane</keyword>
<dbReference type="Gene3D" id="3.30.565.10">
    <property type="entry name" value="Histidine kinase-like ATPase, C-terminal domain"/>
    <property type="match status" value="1"/>
</dbReference>
<gene>
    <name evidence="9" type="primary">arcB_3</name>
    <name evidence="9" type="ORF">BB050_03463</name>
</gene>
<dbReference type="KEGG" id="fjg:BB050_03463"/>
<keyword evidence="5" id="KW-0418">Kinase</keyword>
<dbReference type="PROSITE" id="PS50109">
    <property type="entry name" value="HIS_KIN"/>
    <property type="match status" value="1"/>
</dbReference>
<dbReference type="InterPro" id="IPR036890">
    <property type="entry name" value="HATPase_C_sf"/>
</dbReference>
<dbReference type="InterPro" id="IPR003594">
    <property type="entry name" value="HATPase_dom"/>
</dbReference>
<dbReference type="InterPro" id="IPR003661">
    <property type="entry name" value="HisK_dim/P_dom"/>
</dbReference>
<dbReference type="InterPro" id="IPR036097">
    <property type="entry name" value="HisK_dim/P_sf"/>
</dbReference>